<dbReference type="Pfam" id="PF23284">
    <property type="entry name" value="KOW2_Spt5"/>
    <property type="match status" value="1"/>
</dbReference>
<feature type="compositionally biased region" description="Basic residues" evidence="16">
    <location>
        <begin position="35"/>
        <end position="47"/>
    </location>
</feature>
<comment type="caution">
    <text evidence="20">The sequence shown here is derived from an EMBL/GenBank/DDBJ whole genome shotgun (WGS) entry which is preliminary data.</text>
</comment>
<dbReference type="GO" id="GO:0016020">
    <property type="term" value="C:membrane"/>
    <property type="evidence" value="ECO:0007669"/>
    <property type="project" value="UniProtKB-SubCell"/>
</dbReference>
<dbReference type="GO" id="GO:0032044">
    <property type="term" value="C:DSIF complex"/>
    <property type="evidence" value="ECO:0007669"/>
    <property type="project" value="TreeGrafter"/>
</dbReference>
<dbReference type="InterPro" id="IPR005824">
    <property type="entry name" value="KOW"/>
</dbReference>
<protein>
    <recommendedName>
        <fullName evidence="4">Transcription elongation factor SPT5</fullName>
    </recommendedName>
    <alternativeName>
        <fullName evidence="5">Transcription elongation factor spt5</fullName>
    </alternativeName>
</protein>
<feature type="compositionally biased region" description="Acidic residues" evidence="16">
    <location>
        <begin position="8"/>
        <end position="32"/>
    </location>
</feature>
<dbReference type="GO" id="GO:0032784">
    <property type="term" value="P:regulation of DNA-templated transcription elongation"/>
    <property type="evidence" value="ECO:0007669"/>
    <property type="project" value="InterPro"/>
</dbReference>
<proteinExistence type="inferred from homology"/>
<dbReference type="InterPro" id="IPR057934">
    <property type="entry name" value="KOW_Spt5_7"/>
</dbReference>
<dbReference type="GO" id="GO:0006357">
    <property type="term" value="P:regulation of transcription by RNA polymerase II"/>
    <property type="evidence" value="ECO:0007669"/>
    <property type="project" value="InterPro"/>
</dbReference>
<dbReference type="Pfam" id="PF23037">
    <property type="entry name" value="KOWx_SPT5"/>
    <property type="match status" value="1"/>
</dbReference>
<dbReference type="InterPro" id="IPR041977">
    <property type="entry name" value="KOW_Spt5_4"/>
</dbReference>
<comment type="similarity">
    <text evidence="3">Belongs to the SPT5 family.</text>
</comment>
<dbReference type="InterPro" id="IPR041978">
    <property type="entry name" value="KOW_Spt5_5"/>
</dbReference>
<feature type="transmembrane region" description="Helical" evidence="17">
    <location>
        <begin position="1463"/>
        <end position="1486"/>
    </location>
</feature>
<feature type="region of interest" description="Disordered" evidence="16">
    <location>
        <begin position="321"/>
        <end position="342"/>
    </location>
</feature>
<keyword evidence="10 17" id="KW-1133">Transmembrane helix</keyword>
<evidence type="ECO:0000256" key="5">
    <source>
        <dbReference type="ARBA" id="ARBA00021370"/>
    </source>
</evidence>
<evidence type="ECO:0000256" key="15">
    <source>
        <dbReference type="ARBA" id="ARBA00023242"/>
    </source>
</evidence>
<dbReference type="InterPro" id="IPR014722">
    <property type="entry name" value="Rib_uL2_dom2"/>
</dbReference>
<evidence type="ECO:0000256" key="10">
    <source>
        <dbReference type="ARBA" id="ARBA00022989"/>
    </source>
</evidence>
<dbReference type="CDD" id="cd09888">
    <property type="entry name" value="NGN_Euk"/>
    <property type="match status" value="1"/>
</dbReference>
<dbReference type="InterPro" id="IPR006645">
    <property type="entry name" value="NGN-like_dom"/>
</dbReference>
<evidence type="ECO:0000256" key="17">
    <source>
        <dbReference type="SAM" id="Phobius"/>
    </source>
</evidence>
<dbReference type="InterPro" id="IPR039385">
    <property type="entry name" value="NGN_Euk"/>
</dbReference>
<keyword evidence="21" id="KW-1185">Reference proteome</keyword>
<dbReference type="STRING" id="554055.A0A2P6VAN4"/>
<keyword evidence="6" id="KW-0678">Repressor</keyword>
<feature type="domain" description="NusG-like N-terminal" evidence="18">
    <location>
        <begin position="176"/>
        <end position="266"/>
    </location>
</feature>
<sequence>MGRGGAGSDDEFVGEEEEGLQDSEEVSEEEDDVGRHRKKTTKKKRGKGFIDDAAEEDDDGGRGRKRLRASAFIDDIAEVDDDEDEDDYEEEGMDDLIDDAGEELPSAAEMIKMRREMREAELAAARDSEPNPEELEKYIKERFGGRSYAQHYGTADDEEGGNRAVGQQALMPTNADAKLWVVRCGEGQEREAVVCLLQKCYDLGRRGTPLLIKAVFCQDHLKGYIYVEAFKEAHVKEALRGLRMIYGSKPPQLVPLKEMVDAIRVMRGAEKNIEAGSWVRVKGGLYKGDLAKVIDTDPSTQRGTIKLVPRIDLAAMAARKPEDARSNFGKQPKVKPQARPFNPDEARAHRLDVIQQRDRATGDVYLILNGNHRFLEGYIVRTVALKGLELQEQLPPLDELQKFNAASQSDEGGAGAGGGDLAGLVQAEAGGEGAAAAAAAAKFEKGNTVLVIDGDLKNIRGIVQHIAEDGGVMVMPQDANLPDFTDVIRFEPREVSKFFESGEHVKVMHGQHDGETGMVVRVEGPVCTIFTDATQQEIRVFARDLTHAVATASATDSLGGYEMHDLVVLDNTTVGVVVNVEADALRVLTNQGRPDKPDIRMCRLPDIKRKMDNRRASVRDGGGNDVGVGDAVDVVDGPLKGRSGTVRYIMRGFVFVQTREVAENAGFICLQARHTKVRGGKTSRPSAVGMTPGRSPAYGLLASPHPSRGGPSNVMASPGRQGGFGGGPGGGPQGAGVYSGRVSTQQDKMLEGRTITIKKGPHRGMRGRIISATATHVRLELEAQMKTVTVDRSHLSLEDGGRNEAAPRPGYGDPSAGMPMAAGGRTPMHPGIHATPAHYSSHSTPMHPGMTPGRDALTKTPAYDPAWAATPAHPGFGSGGGYPNAGTPAFADTPGTVNPSPGGMGYGAGPYGVAPSPAGYAPSPAGYAPSPAGYPAAAGTPAVAGTPGIFPHASTPGMYAAAGTPGMYGGGDMAAPTPGGAGYGGAGGPPAAQYQHWVDVEVMLPGGERAAVRSVEGPSATVAIGREEGERRWWYGDDAPTRSVPVGDLQLVQPDRKDQIRITSGELAGEYGELVGTDGGDGIVKLASDIKILPLADIGRLAMQPPAGGAFKRTQELIAKRAFSVRTIEEHRARSGTEQLPKVLGPWDLTFLGLGSIIGAGVFVLSGVAAADLAGPAVVLGYLVAATAALLSALCYTEMAVGLPITGGAFNYISITFGELAAWLVGWNMCLEITLSSAAVARGFASYLATLLGMMPSQLRIPAGPLQLDPLAAGLIVALTLILIKGTRESSLFNIVVTALNLASILFILCAGFPQAKPSNLSPFAPFGAHGVFSSAAVLFFSFVGFDYVANAAEEAYDPARDLPLGIVGSLGIATVLYVLMGLCLVLMVSYSQIDRHAPFSAAFLQAGMPWAAKVVSLGAVMGIVTSTMTGLLGQSRLLVVLGRERLLPASLAAVSQRTGTPIWATALTGGMAAALALVLDIGILAELVSIGTLYRVQPRAGAGDHRVPTRLSIGFTVSFTFNARWFVPAAFLALFTAAMAALLLLPERHTPERFRVPLFPLTPALGIGFNIHLIGSLGWPAYVRFVAWMVAGLALYACYSVHGTEQRELEHLSELRAQHTSGGGTGGGPQLSSLDREGFVGSVELGPGGPSYSGVDPVRDYLRATDRARLMTGHVNSSAYDPGED</sequence>
<keyword evidence="7" id="KW-0597">Phosphoprotein</keyword>
<evidence type="ECO:0000256" key="1">
    <source>
        <dbReference type="ARBA" id="ARBA00004123"/>
    </source>
</evidence>
<name>A0A2P6VAN4_9CHLO</name>
<feature type="region of interest" description="Disordered" evidence="16">
    <location>
        <begin position="704"/>
        <end position="736"/>
    </location>
</feature>
<dbReference type="InterPro" id="IPR057936">
    <property type="entry name" value="KOWx_Spt5"/>
</dbReference>
<keyword evidence="12 17" id="KW-0472">Membrane</keyword>
<dbReference type="GO" id="GO:0022857">
    <property type="term" value="F:transmembrane transporter activity"/>
    <property type="evidence" value="ECO:0007669"/>
    <property type="project" value="InterPro"/>
</dbReference>
<dbReference type="InterPro" id="IPR039659">
    <property type="entry name" value="SPT5"/>
</dbReference>
<feature type="transmembrane region" description="Helical" evidence="17">
    <location>
        <begin position="1266"/>
        <end position="1286"/>
    </location>
</feature>
<feature type="region of interest" description="Disordered" evidence="16">
    <location>
        <begin position="792"/>
        <end position="860"/>
    </location>
</feature>
<dbReference type="Pfam" id="PF11942">
    <property type="entry name" value="Spt5_N"/>
    <property type="match status" value="1"/>
</dbReference>
<feature type="transmembrane region" description="Helical" evidence="17">
    <location>
        <begin position="1366"/>
        <end position="1390"/>
    </location>
</feature>
<dbReference type="OrthoDB" id="28901at2759"/>
<feature type="transmembrane region" description="Helical" evidence="17">
    <location>
        <begin position="1177"/>
        <end position="1197"/>
    </location>
</feature>
<dbReference type="Gene3D" id="1.20.1740.10">
    <property type="entry name" value="Amino acid/polyamine transporter I"/>
    <property type="match status" value="1"/>
</dbReference>
<feature type="transmembrane region" description="Helical" evidence="17">
    <location>
        <begin position="1149"/>
        <end position="1171"/>
    </location>
</feature>
<dbReference type="Pfam" id="PF23287">
    <property type="entry name" value="KOW7_SPT5"/>
    <property type="match status" value="1"/>
</dbReference>
<feature type="transmembrane region" description="Helical" evidence="17">
    <location>
        <begin position="1582"/>
        <end position="1600"/>
    </location>
</feature>
<dbReference type="InterPro" id="IPR008991">
    <property type="entry name" value="Translation_prot_SH3-like_sf"/>
</dbReference>
<evidence type="ECO:0000313" key="20">
    <source>
        <dbReference type="EMBL" id="PSC71150.1"/>
    </source>
</evidence>
<evidence type="ECO:0000256" key="13">
    <source>
        <dbReference type="ARBA" id="ARBA00023159"/>
    </source>
</evidence>
<feature type="transmembrane region" description="Helical" evidence="17">
    <location>
        <begin position="1233"/>
        <end position="1254"/>
    </location>
</feature>
<keyword evidence="15" id="KW-0539">Nucleus</keyword>
<dbReference type="InterPro" id="IPR005100">
    <property type="entry name" value="NGN-domain"/>
</dbReference>
<dbReference type="CDD" id="cd06083">
    <property type="entry name" value="KOW_Spt5_3"/>
    <property type="match status" value="1"/>
</dbReference>
<evidence type="ECO:0000256" key="8">
    <source>
        <dbReference type="ARBA" id="ARBA00022692"/>
    </source>
</evidence>
<evidence type="ECO:0000256" key="16">
    <source>
        <dbReference type="SAM" id="MobiDB-lite"/>
    </source>
</evidence>
<dbReference type="EMBL" id="LHPF02000016">
    <property type="protein sequence ID" value="PSC71150.1"/>
    <property type="molecule type" value="Genomic_DNA"/>
</dbReference>
<dbReference type="InterPro" id="IPR041975">
    <property type="entry name" value="KOW_Spt5_2"/>
</dbReference>
<dbReference type="PANTHER" id="PTHR11125:SF7">
    <property type="entry name" value="TRANSCRIPTION ELONGATION FACTOR SPT5"/>
    <property type="match status" value="1"/>
</dbReference>
<evidence type="ECO:0000256" key="11">
    <source>
        <dbReference type="ARBA" id="ARBA00023015"/>
    </source>
</evidence>
<dbReference type="Pfam" id="PF23290">
    <property type="entry name" value="KOW5_SPT5"/>
    <property type="match status" value="1"/>
</dbReference>
<feature type="transmembrane region" description="Helical" evidence="17">
    <location>
        <begin position="1324"/>
        <end position="1346"/>
    </location>
</feature>
<evidence type="ECO:0000256" key="7">
    <source>
        <dbReference type="ARBA" id="ARBA00022553"/>
    </source>
</evidence>
<dbReference type="PANTHER" id="PTHR11125">
    <property type="entry name" value="SUPPRESSOR OF TY 5"/>
    <property type="match status" value="1"/>
</dbReference>
<keyword evidence="13" id="KW-0010">Activator</keyword>
<dbReference type="CDD" id="cd06081">
    <property type="entry name" value="KOW_Spt5_1"/>
    <property type="match status" value="1"/>
</dbReference>
<feature type="domain" description="KOW" evidence="19">
    <location>
        <begin position="442"/>
        <end position="469"/>
    </location>
</feature>
<dbReference type="Pfam" id="PF23042">
    <property type="entry name" value="KOW1_SPT5"/>
    <property type="match status" value="1"/>
</dbReference>
<feature type="transmembrane region" description="Helical" evidence="17">
    <location>
        <begin position="1292"/>
        <end position="1312"/>
    </location>
</feature>
<feature type="domain" description="KOW" evidence="19">
    <location>
        <begin position="625"/>
        <end position="652"/>
    </location>
</feature>
<feature type="domain" description="KOW" evidence="19">
    <location>
        <begin position="272"/>
        <end position="299"/>
    </location>
</feature>
<accession>A0A2P6VAN4</accession>
<dbReference type="SUPFAM" id="SSF50104">
    <property type="entry name" value="Translation proteins SH3-like domain"/>
    <property type="match status" value="1"/>
</dbReference>
<feature type="compositionally biased region" description="Gly residues" evidence="16">
    <location>
        <begin position="720"/>
        <end position="734"/>
    </location>
</feature>
<dbReference type="Pfam" id="PF13520">
    <property type="entry name" value="AA_permease_2"/>
    <property type="match status" value="1"/>
</dbReference>
<dbReference type="InterPro" id="IPR041976">
    <property type="entry name" value="KOW_Spt5_3"/>
</dbReference>
<evidence type="ECO:0000256" key="2">
    <source>
        <dbReference type="ARBA" id="ARBA00004141"/>
    </source>
</evidence>
<feature type="domain" description="KOW" evidence="19">
    <location>
        <begin position="498"/>
        <end position="525"/>
    </location>
</feature>
<feature type="domain" description="KOW" evidence="19">
    <location>
        <begin position="748"/>
        <end position="775"/>
    </location>
</feature>
<evidence type="ECO:0000313" key="21">
    <source>
        <dbReference type="Proteomes" id="UP000239649"/>
    </source>
</evidence>
<gene>
    <name evidence="20" type="ORF">C2E20_5564</name>
</gene>
<keyword evidence="8 17" id="KW-0812">Transmembrane</keyword>
<dbReference type="CDD" id="cd06085">
    <property type="entry name" value="KOW_Spt5_5"/>
    <property type="match status" value="1"/>
</dbReference>
<feature type="transmembrane region" description="Helical" evidence="17">
    <location>
        <begin position="1558"/>
        <end position="1576"/>
    </location>
</feature>
<feature type="region of interest" description="Disordered" evidence="16">
    <location>
        <begin position="1"/>
        <end position="90"/>
    </location>
</feature>
<dbReference type="InterPro" id="IPR036735">
    <property type="entry name" value="NGN_dom_sf"/>
</dbReference>
<evidence type="ECO:0000256" key="9">
    <source>
        <dbReference type="ARBA" id="ARBA00022737"/>
    </source>
</evidence>
<dbReference type="GO" id="GO:0006368">
    <property type="term" value="P:transcription elongation by RNA polymerase II"/>
    <property type="evidence" value="ECO:0007669"/>
    <property type="project" value="TreeGrafter"/>
</dbReference>
<dbReference type="Gene3D" id="3.30.70.940">
    <property type="entry name" value="NusG, N-terminal domain"/>
    <property type="match status" value="1"/>
</dbReference>
<dbReference type="GO" id="GO:0003729">
    <property type="term" value="F:mRNA binding"/>
    <property type="evidence" value="ECO:0007669"/>
    <property type="project" value="TreeGrafter"/>
</dbReference>
<dbReference type="GO" id="GO:0003746">
    <property type="term" value="F:translation elongation factor activity"/>
    <property type="evidence" value="ECO:0007669"/>
    <property type="project" value="UniProtKB-KW"/>
</dbReference>
<dbReference type="FunFam" id="3.30.70.940:FF:000005">
    <property type="entry name" value="Transcription elongation factor SPT5"/>
    <property type="match status" value="1"/>
</dbReference>
<feature type="compositionally biased region" description="Basic and acidic residues" evidence="16">
    <location>
        <begin position="792"/>
        <end position="802"/>
    </location>
</feature>
<organism evidence="20 21">
    <name type="scientific">Micractinium conductrix</name>
    <dbReference type="NCBI Taxonomy" id="554055"/>
    <lineage>
        <taxon>Eukaryota</taxon>
        <taxon>Viridiplantae</taxon>
        <taxon>Chlorophyta</taxon>
        <taxon>core chlorophytes</taxon>
        <taxon>Trebouxiophyceae</taxon>
        <taxon>Chlorellales</taxon>
        <taxon>Chlorellaceae</taxon>
        <taxon>Chlorella clade</taxon>
        <taxon>Micractinium</taxon>
    </lineage>
</organism>
<feature type="compositionally biased region" description="Acidic residues" evidence="16">
    <location>
        <begin position="75"/>
        <end position="90"/>
    </location>
</feature>
<feature type="transmembrane region" description="Helical" evidence="17">
    <location>
        <begin position="1526"/>
        <end position="1546"/>
    </location>
</feature>
<reference evidence="20 21" key="1">
    <citation type="journal article" date="2018" name="Plant J.">
        <title>Genome sequences of Chlorella sorokiniana UTEX 1602 and Micractinium conductrix SAG 241.80: implications to maltose excretion by a green alga.</title>
        <authorList>
            <person name="Arriola M.B."/>
            <person name="Velmurugan N."/>
            <person name="Zhang Y."/>
            <person name="Plunkett M.H."/>
            <person name="Hondzo H."/>
            <person name="Barney B.M."/>
        </authorList>
    </citation>
    <scope>NUCLEOTIDE SEQUENCE [LARGE SCALE GENOMIC DNA]</scope>
    <source>
        <strain evidence="20 21">SAG 241.80</strain>
    </source>
</reference>
<dbReference type="Pfam" id="PF03439">
    <property type="entry name" value="Spt5-NGN"/>
    <property type="match status" value="1"/>
</dbReference>
<comment type="subcellular location">
    <subcellularLocation>
        <location evidence="2">Membrane</location>
        <topology evidence="2">Multi-pass membrane protein</topology>
    </subcellularLocation>
    <subcellularLocation>
        <location evidence="1">Nucleus</location>
    </subcellularLocation>
</comment>
<evidence type="ECO:0000256" key="6">
    <source>
        <dbReference type="ARBA" id="ARBA00022491"/>
    </source>
</evidence>
<feature type="domain" description="KOW" evidence="19">
    <location>
        <begin position="1053"/>
        <end position="1080"/>
    </location>
</feature>
<dbReference type="CDD" id="cd06084">
    <property type="entry name" value="KOW_Spt5_4"/>
    <property type="match status" value="1"/>
</dbReference>
<dbReference type="SMART" id="SM00738">
    <property type="entry name" value="NGN"/>
    <property type="match status" value="1"/>
</dbReference>
<keyword evidence="9" id="KW-0677">Repeat</keyword>
<dbReference type="InterPro" id="IPR022581">
    <property type="entry name" value="Spt5_N"/>
</dbReference>
<evidence type="ECO:0000256" key="3">
    <source>
        <dbReference type="ARBA" id="ARBA00006956"/>
    </source>
</evidence>
<keyword evidence="14" id="KW-0804">Transcription</keyword>
<evidence type="ECO:0000256" key="14">
    <source>
        <dbReference type="ARBA" id="ARBA00023163"/>
    </source>
</evidence>
<dbReference type="InterPro" id="IPR002293">
    <property type="entry name" value="AA/rel_permease1"/>
</dbReference>
<dbReference type="SMART" id="SM00739">
    <property type="entry name" value="KOW"/>
    <property type="match status" value="6"/>
</dbReference>
<evidence type="ECO:0000259" key="18">
    <source>
        <dbReference type="SMART" id="SM00738"/>
    </source>
</evidence>
<evidence type="ECO:0000256" key="12">
    <source>
        <dbReference type="ARBA" id="ARBA00023136"/>
    </source>
</evidence>
<keyword evidence="11" id="KW-0805">Transcription regulation</keyword>
<dbReference type="Gene3D" id="2.30.30.30">
    <property type="match status" value="3"/>
</dbReference>
<evidence type="ECO:0000259" key="19">
    <source>
        <dbReference type="SMART" id="SM00739"/>
    </source>
</evidence>
<feature type="transmembrane region" description="Helical" evidence="17">
    <location>
        <begin position="1209"/>
        <end position="1227"/>
    </location>
</feature>
<dbReference type="Proteomes" id="UP000239649">
    <property type="component" value="Unassembled WGS sequence"/>
</dbReference>
<dbReference type="Pfam" id="PF23291">
    <property type="entry name" value="KOW4_SPT5"/>
    <property type="match status" value="1"/>
</dbReference>
<evidence type="ECO:0000256" key="4">
    <source>
        <dbReference type="ARBA" id="ARBA00020181"/>
    </source>
</evidence>
<dbReference type="InterPro" id="IPR041973">
    <property type="entry name" value="KOW_Spt5_1"/>
</dbReference>